<dbReference type="SUPFAM" id="SSF53271">
    <property type="entry name" value="PRTase-like"/>
    <property type="match status" value="1"/>
</dbReference>
<feature type="domain" description="Phosphoribosyltransferase" evidence="12">
    <location>
        <begin position="10"/>
        <end position="209"/>
    </location>
</feature>
<dbReference type="NCBIfam" id="TIGR01091">
    <property type="entry name" value="upp"/>
    <property type="match status" value="1"/>
</dbReference>
<comment type="similarity">
    <text evidence="3">Belongs to the UPRTase family.</text>
</comment>
<comment type="cofactor">
    <cofactor evidence="1">
        <name>Mg(2+)</name>
        <dbReference type="ChEBI" id="CHEBI:18420"/>
    </cofactor>
</comment>
<comment type="caution">
    <text evidence="13">The sequence shown here is derived from an EMBL/GenBank/DDBJ whole genome shotgun (WGS) entry which is preliminary data.</text>
</comment>
<dbReference type="AlphaFoldDB" id="A0A9W6ZZN6"/>
<evidence type="ECO:0000256" key="10">
    <source>
        <dbReference type="ARBA" id="ARBA00031082"/>
    </source>
</evidence>
<evidence type="ECO:0000256" key="11">
    <source>
        <dbReference type="SAM" id="MobiDB-lite"/>
    </source>
</evidence>
<accession>A0A9W6ZZN6</accession>
<evidence type="ECO:0000256" key="3">
    <source>
        <dbReference type="ARBA" id="ARBA00009516"/>
    </source>
</evidence>
<dbReference type="InterPro" id="IPR000836">
    <property type="entry name" value="PRTase_dom"/>
</dbReference>
<evidence type="ECO:0000256" key="7">
    <source>
        <dbReference type="ARBA" id="ARBA00022679"/>
    </source>
</evidence>
<dbReference type="GO" id="GO:0006223">
    <property type="term" value="P:uracil salvage"/>
    <property type="evidence" value="ECO:0007669"/>
    <property type="project" value="InterPro"/>
</dbReference>
<evidence type="ECO:0000256" key="2">
    <source>
        <dbReference type="ARBA" id="ARBA00005180"/>
    </source>
</evidence>
<dbReference type="GO" id="GO:0004845">
    <property type="term" value="F:uracil phosphoribosyltransferase activity"/>
    <property type="evidence" value="ECO:0007669"/>
    <property type="project" value="UniProtKB-EC"/>
</dbReference>
<comment type="pathway">
    <text evidence="2">Pyrimidine metabolism; UMP biosynthesis via salvage pathway; UMP from uracil: step 1/1.</text>
</comment>
<dbReference type="NCBIfam" id="NF001097">
    <property type="entry name" value="PRK00129.1"/>
    <property type="match status" value="1"/>
</dbReference>
<keyword evidence="8" id="KW-0547">Nucleotide-binding</keyword>
<dbReference type="InterPro" id="IPR005765">
    <property type="entry name" value="UPRT"/>
</dbReference>
<evidence type="ECO:0000313" key="13">
    <source>
        <dbReference type="EMBL" id="GMH62871.1"/>
    </source>
</evidence>
<name>A0A9W6ZZN6_9STRA</name>
<dbReference type="OrthoDB" id="10257085at2759"/>
<dbReference type="Pfam" id="PF14681">
    <property type="entry name" value="UPRTase"/>
    <property type="match status" value="1"/>
</dbReference>
<dbReference type="Gene3D" id="3.40.50.2020">
    <property type="match status" value="1"/>
</dbReference>
<evidence type="ECO:0000256" key="1">
    <source>
        <dbReference type="ARBA" id="ARBA00001946"/>
    </source>
</evidence>
<dbReference type="GO" id="GO:0005525">
    <property type="term" value="F:GTP binding"/>
    <property type="evidence" value="ECO:0007669"/>
    <property type="project" value="UniProtKB-KW"/>
</dbReference>
<dbReference type="PANTHER" id="PTHR32315">
    <property type="entry name" value="ADENINE PHOSPHORIBOSYLTRANSFERASE"/>
    <property type="match status" value="1"/>
</dbReference>
<dbReference type="CDD" id="cd06223">
    <property type="entry name" value="PRTases_typeI"/>
    <property type="match status" value="1"/>
</dbReference>
<dbReference type="InterPro" id="IPR029057">
    <property type="entry name" value="PRTase-like"/>
</dbReference>
<keyword evidence="7" id="KW-0808">Transferase</keyword>
<dbReference type="EC" id="2.4.2.9" evidence="4"/>
<evidence type="ECO:0000256" key="9">
    <source>
        <dbReference type="ARBA" id="ARBA00023134"/>
    </source>
</evidence>
<evidence type="ECO:0000259" key="12">
    <source>
        <dbReference type="Pfam" id="PF14681"/>
    </source>
</evidence>
<evidence type="ECO:0000256" key="4">
    <source>
        <dbReference type="ARBA" id="ARBA00011894"/>
    </source>
</evidence>
<keyword evidence="6" id="KW-0328">Glycosyltransferase</keyword>
<gene>
    <name evidence="13" type="ORF">TrST_g12892</name>
</gene>
<keyword evidence="5" id="KW-0021">Allosteric enzyme</keyword>
<dbReference type="PANTHER" id="PTHR32315:SF4">
    <property type="entry name" value="URACIL PHOSPHORIBOSYLTRANSFERASE, CHLOROPLASTIC"/>
    <property type="match status" value="1"/>
</dbReference>
<evidence type="ECO:0000313" key="14">
    <source>
        <dbReference type="Proteomes" id="UP001165085"/>
    </source>
</evidence>
<dbReference type="EMBL" id="BRXY01000080">
    <property type="protein sequence ID" value="GMH62871.1"/>
    <property type="molecule type" value="Genomic_DNA"/>
</dbReference>
<keyword evidence="14" id="KW-1185">Reference proteome</keyword>
<dbReference type="InterPro" id="IPR050054">
    <property type="entry name" value="UPRTase/APRTase"/>
</dbReference>
<evidence type="ECO:0000256" key="8">
    <source>
        <dbReference type="ARBA" id="ARBA00022741"/>
    </source>
</evidence>
<evidence type="ECO:0000256" key="6">
    <source>
        <dbReference type="ARBA" id="ARBA00022676"/>
    </source>
</evidence>
<proteinExistence type="inferred from homology"/>
<reference evidence="14" key="1">
    <citation type="journal article" date="2023" name="Commun. Biol.">
        <title>Genome analysis of Parmales, the sister group of diatoms, reveals the evolutionary specialization of diatoms from phago-mixotrophs to photoautotrophs.</title>
        <authorList>
            <person name="Ban H."/>
            <person name="Sato S."/>
            <person name="Yoshikawa S."/>
            <person name="Yamada K."/>
            <person name="Nakamura Y."/>
            <person name="Ichinomiya M."/>
            <person name="Sato N."/>
            <person name="Blanc-Mathieu R."/>
            <person name="Endo H."/>
            <person name="Kuwata A."/>
            <person name="Ogata H."/>
        </authorList>
    </citation>
    <scope>NUCLEOTIDE SEQUENCE [LARGE SCALE GENOMIC DNA]</scope>
    <source>
        <strain evidence="14">NIES 3701</strain>
    </source>
</reference>
<sequence>MTTHPNLTISGHPILAHKLSILRSSQTPPSQFRSLLREITYNLGYESTRDLKTKQIPVSTPMEETKGVKLLDTVALIPIMRAGLSMVDPMLDLIPEADVHHIGMYRSKGSLLPVQYYNKLPRDKSADVAYVLDPMIATSGTICAVLNILKKWGATKIHVISVLASQKGLEILFASHPDVYVTVIAVDPVLKDGMIVPGLGDAGDRLYKTSTEGQDDDEKLCSPSKRKRTMST</sequence>
<keyword evidence="9" id="KW-0342">GTP-binding</keyword>
<feature type="region of interest" description="Disordered" evidence="11">
    <location>
        <begin position="206"/>
        <end position="232"/>
    </location>
</feature>
<organism evidence="13 14">
    <name type="scientific">Triparma strigata</name>
    <dbReference type="NCBI Taxonomy" id="1606541"/>
    <lineage>
        <taxon>Eukaryota</taxon>
        <taxon>Sar</taxon>
        <taxon>Stramenopiles</taxon>
        <taxon>Ochrophyta</taxon>
        <taxon>Bolidophyceae</taxon>
        <taxon>Parmales</taxon>
        <taxon>Triparmaceae</taxon>
        <taxon>Triparma</taxon>
    </lineage>
</organism>
<protein>
    <recommendedName>
        <fullName evidence="4">uracil phosphoribosyltransferase</fullName>
        <ecNumber evidence="4">2.4.2.9</ecNumber>
    </recommendedName>
    <alternativeName>
        <fullName evidence="10">UMP pyrophosphorylase</fullName>
    </alternativeName>
</protein>
<evidence type="ECO:0000256" key="5">
    <source>
        <dbReference type="ARBA" id="ARBA00022533"/>
    </source>
</evidence>
<dbReference type="Proteomes" id="UP001165085">
    <property type="component" value="Unassembled WGS sequence"/>
</dbReference>